<evidence type="ECO:0000256" key="5">
    <source>
        <dbReference type="ARBA" id="ARBA00022806"/>
    </source>
</evidence>
<dbReference type="PROSITE" id="PS51194">
    <property type="entry name" value="HELICASE_CTER"/>
    <property type="match status" value="1"/>
</dbReference>
<dbReference type="GO" id="GO:0003723">
    <property type="term" value="F:RNA binding"/>
    <property type="evidence" value="ECO:0007669"/>
    <property type="project" value="UniProtKB-KW"/>
</dbReference>
<dbReference type="SUPFAM" id="SSF52129">
    <property type="entry name" value="Caspase-like"/>
    <property type="match status" value="1"/>
</dbReference>
<dbReference type="InterPro" id="IPR001650">
    <property type="entry name" value="Helicase_C-like"/>
</dbReference>
<accession>A0A8S9KAM2</accession>
<dbReference type="PROSITE" id="PS51192">
    <property type="entry name" value="HELICASE_ATP_BIND_1"/>
    <property type="match status" value="1"/>
</dbReference>
<evidence type="ECO:0000256" key="12">
    <source>
        <dbReference type="SAM" id="MobiDB-lite"/>
    </source>
</evidence>
<evidence type="ECO:0000256" key="6">
    <source>
        <dbReference type="ARBA" id="ARBA00022840"/>
    </source>
</evidence>
<dbReference type="Gene3D" id="3.40.50.12660">
    <property type="match status" value="1"/>
</dbReference>
<dbReference type="InterPro" id="IPR014001">
    <property type="entry name" value="Helicase_ATP-bd"/>
</dbReference>
<feature type="domain" description="Helicase ATP-binding" evidence="13">
    <location>
        <begin position="55"/>
        <end position="183"/>
    </location>
</feature>
<gene>
    <name evidence="15" type="ORF">F2Q70_00041631</name>
</gene>
<dbReference type="Pfam" id="PF00656">
    <property type="entry name" value="Peptidase_C14"/>
    <property type="match status" value="1"/>
</dbReference>
<dbReference type="FunFam" id="3.40.50.300:FF:000993">
    <property type="entry name" value="probable ATP-dependent RNA helicase DDX49"/>
    <property type="match status" value="1"/>
</dbReference>
<dbReference type="InterPro" id="IPR027417">
    <property type="entry name" value="P-loop_NTPase"/>
</dbReference>
<organism evidence="15">
    <name type="scientific">Brassica cretica</name>
    <name type="common">Mustard</name>
    <dbReference type="NCBI Taxonomy" id="69181"/>
    <lineage>
        <taxon>Eukaryota</taxon>
        <taxon>Viridiplantae</taxon>
        <taxon>Streptophyta</taxon>
        <taxon>Embryophyta</taxon>
        <taxon>Tracheophyta</taxon>
        <taxon>Spermatophyta</taxon>
        <taxon>Magnoliopsida</taxon>
        <taxon>eudicotyledons</taxon>
        <taxon>Gunneridae</taxon>
        <taxon>Pentapetalae</taxon>
        <taxon>rosids</taxon>
        <taxon>malvids</taxon>
        <taxon>Brassicales</taxon>
        <taxon>Brassicaceae</taxon>
        <taxon>Brassiceae</taxon>
        <taxon>Brassica</taxon>
    </lineage>
</organism>
<evidence type="ECO:0000259" key="13">
    <source>
        <dbReference type="PROSITE" id="PS51192"/>
    </source>
</evidence>
<reference evidence="15" key="1">
    <citation type="submission" date="2019-12" db="EMBL/GenBank/DDBJ databases">
        <title>Genome sequencing and annotation of Brassica cretica.</title>
        <authorList>
            <person name="Studholme D.J."/>
            <person name="Sarris P.F."/>
        </authorList>
    </citation>
    <scope>NUCLEOTIDE SEQUENCE</scope>
    <source>
        <strain evidence="15">PFS-102/07</strain>
        <tissue evidence="15">Leaf</tissue>
    </source>
</reference>
<dbReference type="SMART" id="SM00490">
    <property type="entry name" value="HELICc"/>
    <property type="match status" value="1"/>
</dbReference>
<dbReference type="InterPro" id="IPR029030">
    <property type="entry name" value="Caspase-like_dom_sf"/>
</dbReference>
<dbReference type="AlphaFoldDB" id="A0A8S9KAM2"/>
<evidence type="ECO:0000256" key="7">
    <source>
        <dbReference type="ARBA" id="ARBA00022884"/>
    </source>
</evidence>
<comment type="subcellular location">
    <subcellularLocation>
        <location evidence="1">Nucleus</location>
        <location evidence="1">Nucleolus</location>
    </subcellularLocation>
</comment>
<dbReference type="GO" id="GO:0005524">
    <property type="term" value="F:ATP binding"/>
    <property type="evidence" value="ECO:0007669"/>
    <property type="project" value="UniProtKB-KW"/>
</dbReference>
<dbReference type="PANTHER" id="PTHR47959">
    <property type="entry name" value="ATP-DEPENDENT RNA HELICASE RHLE-RELATED"/>
    <property type="match status" value="1"/>
</dbReference>
<keyword evidence="7" id="KW-0694">RNA-binding</keyword>
<dbReference type="Gene3D" id="3.40.50.300">
    <property type="entry name" value="P-loop containing nucleotide triphosphate hydrolases"/>
    <property type="match status" value="1"/>
</dbReference>
<dbReference type="CDD" id="cd18787">
    <property type="entry name" value="SF2_C_DEAD"/>
    <property type="match status" value="1"/>
</dbReference>
<protein>
    <recommendedName>
        <fullName evidence="2">RNA helicase</fullName>
        <ecNumber evidence="2">3.6.4.13</ecNumber>
    </recommendedName>
</protein>
<dbReference type="EC" id="3.6.4.13" evidence="2"/>
<keyword evidence="5 11" id="KW-0347">Helicase</keyword>
<dbReference type="PANTHER" id="PTHR47959:SF24">
    <property type="entry name" value="ATP-DEPENDENT RNA HELICASE"/>
    <property type="match status" value="1"/>
</dbReference>
<dbReference type="GO" id="GO:0005829">
    <property type="term" value="C:cytosol"/>
    <property type="evidence" value="ECO:0007669"/>
    <property type="project" value="TreeGrafter"/>
</dbReference>
<dbReference type="InterPro" id="IPR011600">
    <property type="entry name" value="Pept_C14_caspase"/>
</dbReference>
<dbReference type="GO" id="GO:0003724">
    <property type="term" value="F:RNA helicase activity"/>
    <property type="evidence" value="ECO:0007669"/>
    <property type="project" value="UniProtKB-EC"/>
</dbReference>
<dbReference type="PROSITE" id="PS00039">
    <property type="entry name" value="DEAD_ATP_HELICASE"/>
    <property type="match status" value="1"/>
</dbReference>
<evidence type="ECO:0000256" key="8">
    <source>
        <dbReference type="ARBA" id="ARBA00023242"/>
    </source>
</evidence>
<evidence type="ECO:0000256" key="2">
    <source>
        <dbReference type="ARBA" id="ARBA00012552"/>
    </source>
</evidence>
<evidence type="ECO:0000256" key="9">
    <source>
        <dbReference type="ARBA" id="ARBA00038380"/>
    </source>
</evidence>
<keyword evidence="4 11" id="KW-0378">Hydrolase</keyword>
<keyword evidence="6 11" id="KW-0067">ATP-binding</keyword>
<dbReference type="InterPro" id="IPR011545">
    <property type="entry name" value="DEAD/DEAH_box_helicase_dom"/>
</dbReference>
<dbReference type="EMBL" id="QGKY02000190">
    <property type="protein sequence ID" value="KAF2590797.1"/>
    <property type="molecule type" value="Genomic_DNA"/>
</dbReference>
<evidence type="ECO:0000256" key="4">
    <source>
        <dbReference type="ARBA" id="ARBA00022801"/>
    </source>
</evidence>
<dbReference type="Pfam" id="PF00271">
    <property type="entry name" value="Helicase_C"/>
    <property type="match status" value="1"/>
</dbReference>
<dbReference type="SUPFAM" id="SSF52540">
    <property type="entry name" value="P-loop containing nucleoside triphosphate hydrolases"/>
    <property type="match status" value="1"/>
</dbReference>
<name>A0A8S9KAM2_BRACR</name>
<feature type="domain" description="Helicase C-terminal" evidence="14">
    <location>
        <begin position="194"/>
        <end position="359"/>
    </location>
</feature>
<sequence length="413" mass="46818">MAKKALLIGINYPGTAVELRGCVNDVRRMQKCLIDRYGFSNKDIKVLIDTDKSSIQPTGKNIREALKKLIAEGEPGDVLVFHYSGHGTRLPTEEGLFDATDYDECITPCDMNLITVESALCLCSFWFLVLDEADRVLDVGFQDELRTIFNCLPKTRQTLLFSATMTSNLQTLLEHSSNKAYFYEAYEGLKTVDTLKQQYIFIDKDAKELYLVHILSQMEDKEIRSAMIFVSTCRTCQRLSLMLEELEVENAALHSLNSQSLRLAALSKFKSGKVPILLATDVASRGLDIPTVDLVINYDIPRYPRDYVHRVGRTARAGRGGLAVSIITETDVNLIHEIEAEVGKQMELYNYREITDSLEVTKVSKAKRVAMMKMLDDGFEDKVKDRRKLKRKTLADKGMLKKRSKTRKSAEEN</sequence>
<keyword evidence="8" id="KW-0539">Nucleus</keyword>
<proteinExistence type="inferred from homology"/>
<dbReference type="Pfam" id="PF00270">
    <property type="entry name" value="DEAD"/>
    <property type="match status" value="1"/>
</dbReference>
<evidence type="ECO:0000256" key="10">
    <source>
        <dbReference type="ARBA" id="ARBA00047984"/>
    </source>
</evidence>
<dbReference type="InterPro" id="IPR050079">
    <property type="entry name" value="DEAD_box_RNA_helicase"/>
</dbReference>
<evidence type="ECO:0000256" key="3">
    <source>
        <dbReference type="ARBA" id="ARBA00022741"/>
    </source>
</evidence>
<evidence type="ECO:0000256" key="11">
    <source>
        <dbReference type="RuleBase" id="RU000492"/>
    </source>
</evidence>
<comment type="catalytic activity">
    <reaction evidence="10">
        <text>ATP + H2O = ADP + phosphate + H(+)</text>
        <dbReference type="Rhea" id="RHEA:13065"/>
        <dbReference type="ChEBI" id="CHEBI:15377"/>
        <dbReference type="ChEBI" id="CHEBI:15378"/>
        <dbReference type="ChEBI" id="CHEBI:30616"/>
        <dbReference type="ChEBI" id="CHEBI:43474"/>
        <dbReference type="ChEBI" id="CHEBI:456216"/>
        <dbReference type="EC" id="3.6.4.13"/>
    </reaction>
</comment>
<evidence type="ECO:0000256" key="1">
    <source>
        <dbReference type="ARBA" id="ARBA00004604"/>
    </source>
</evidence>
<dbReference type="GO" id="GO:0004197">
    <property type="term" value="F:cysteine-type endopeptidase activity"/>
    <property type="evidence" value="ECO:0007669"/>
    <property type="project" value="InterPro"/>
</dbReference>
<evidence type="ECO:0000259" key="14">
    <source>
        <dbReference type="PROSITE" id="PS51194"/>
    </source>
</evidence>
<comment type="caution">
    <text evidence="15">The sequence shown here is derived from an EMBL/GenBank/DDBJ whole genome shotgun (WGS) entry which is preliminary data.</text>
</comment>
<dbReference type="GO" id="GO:0005730">
    <property type="term" value="C:nucleolus"/>
    <property type="evidence" value="ECO:0007669"/>
    <property type="project" value="UniProtKB-SubCell"/>
</dbReference>
<feature type="region of interest" description="Disordered" evidence="12">
    <location>
        <begin position="394"/>
        <end position="413"/>
    </location>
</feature>
<evidence type="ECO:0000313" key="15">
    <source>
        <dbReference type="EMBL" id="KAF2590797.1"/>
    </source>
</evidence>
<dbReference type="GO" id="GO:0006508">
    <property type="term" value="P:proteolysis"/>
    <property type="evidence" value="ECO:0007669"/>
    <property type="project" value="InterPro"/>
</dbReference>
<comment type="similarity">
    <text evidence="9">Belongs to the DEAD box helicase family. DDX49/DBP8 subfamily.</text>
</comment>
<keyword evidence="3 11" id="KW-0547">Nucleotide-binding</keyword>
<dbReference type="InterPro" id="IPR000629">
    <property type="entry name" value="RNA-helicase_DEAD-box_CS"/>
</dbReference>